<dbReference type="Proteomes" id="UP000196778">
    <property type="component" value="Unassembled WGS sequence"/>
</dbReference>
<keyword evidence="3 5" id="KW-0808">Transferase</keyword>
<dbReference type="RefSeq" id="WP_087138391.1">
    <property type="nucleotide sequence ID" value="NZ_FUKR01000070.1"/>
</dbReference>
<evidence type="ECO:0000313" key="5">
    <source>
        <dbReference type="EMBL" id="SJN40410.1"/>
    </source>
</evidence>
<dbReference type="Pfam" id="PF13439">
    <property type="entry name" value="Glyco_transf_4"/>
    <property type="match status" value="1"/>
</dbReference>
<dbReference type="Pfam" id="PF13692">
    <property type="entry name" value="Glyco_trans_1_4"/>
    <property type="match status" value="1"/>
</dbReference>
<feature type="domain" description="Glycosyltransferase subfamily 4-like N-terminal" evidence="4">
    <location>
        <begin position="15"/>
        <end position="203"/>
    </location>
</feature>
<reference evidence="6" key="1">
    <citation type="submission" date="2017-02" db="EMBL/GenBank/DDBJ databases">
        <authorList>
            <person name="Dridi B."/>
        </authorList>
    </citation>
    <scope>NUCLEOTIDE SEQUENCE [LARGE SCALE GENOMIC DNA]</scope>
    <source>
        <strain evidence="6">EB411</strain>
    </source>
</reference>
<evidence type="ECO:0000313" key="6">
    <source>
        <dbReference type="Proteomes" id="UP000196778"/>
    </source>
</evidence>
<dbReference type="InterPro" id="IPR050194">
    <property type="entry name" value="Glycosyltransferase_grp1"/>
</dbReference>
<dbReference type="SUPFAM" id="SSF53756">
    <property type="entry name" value="UDP-Glycosyltransferase/glycogen phosphorylase"/>
    <property type="match status" value="1"/>
</dbReference>
<name>A0A1R4K7V5_9MICO</name>
<dbReference type="Gene3D" id="3.40.50.2000">
    <property type="entry name" value="Glycogen Phosphorylase B"/>
    <property type="match status" value="2"/>
</dbReference>
<evidence type="ECO:0000259" key="4">
    <source>
        <dbReference type="Pfam" id="PF13439"/>
    </source>
</evidence>
<dbReference type="AlphaFoldDB" id="A0A1R4K7V5"/>
<dbReference type="PANTHER" id="PTHR45947:SF3">
    <property type="entry name" value="SULFOQUINOVOSYL TRANSFERASE SQD2"/>
    <property type="match status" value="1"/>
</dbReference>
<protein>
    <recommendedName>
        <fullName evidence="1">D-inositol 3-phosphate glycosyltransferase</fullName>
    </recommendedName>
</protein>
<organism evidence="5 6">
    <name type="scientific">Mycetocola reblochoni REB411</name>
    <dbReference type="NCBI Taxonomy" id="1255698"/>
    <lineage>
        <taxon>Bacteria</taxon>
        <taxon>Bacillati</taxon>
        <taxon>Actinomycetota</taxon>
        <taxon>Actinomycetes</taxon>
        <taxon>Micrococcales</taxon>
        <taxon>Microbacteriaceae</taxon>
        <taxon>Mycetocola</taxon>
    </lineage>
</organism>
<dbReference type="OrthoDB" id="4562574at2"/>
<dbReference type="GO" id="GO:1901137">
    <property type="term" value="P:carbohydrate derivative biosynthetic process"/>
    <property type="evidence" value="ECO:0007669"/>
    <property type="project" value="UniProtKB-ARBA"/>
</dbReference>
<sequence length="402" mass="43331">MHILISTDQNVSSLGGVQVSIRLQQRYLRAAGHRVSVVAPRSFTGAEPDADDILLPAVPITGDREYAASWPGASAVRRLDRELAGRPPVDLVHVQGDYWGAVLGYRFAARHGIPAVLTAHNNLDSGIRQVLPFPGVAIRGLLLAQRALLRPRRSRVRASAAAILNEYALRSAAVTAPSGHFARLLERTGAASGVQVVWNGVDDAVIDEILSGAPRPGARAESRRPVFLWTGRMSQEKRFLEFLDAVAAADLDAEYRVYGQGLLLSQGRERVAAMERAGSRSTVRFLGKVGYRESLQRIRDADALVQTSIGFETQGMTVFEAAALGTASIVSDPNIAAELPDGACTRPADGSVSALADALAEAEARIRSGRWLRVPAMASERVLQSRQTERMLEVYRSALAAD</sequence>
<dbReference type="InterPro" id="IPR028098">
    <property type="entry name" value="Glyco_trans_4-like_N"/>
</dbReference>
<accession>A0A1R4K7V5</accession>
<dbReference type="GO" id="GO:0016757">
    <property type="term" value="F:glycosyltransferase activity"/>
    <property type="evidence" value="ECO:0007669"/>
    <property type="project" value="UniProtKB-KW"/>
</dbReference>
<gene>
    <name evidence="5" type="ORF">FM119_11945</name>
</gene>
<keyword evidence="2" id="KW-0328">Glycosyltransferase</keyword>
<evidence type="ECO:0000256" key="3">
    <source>
        <dbReference type="ARBA" id="ARBA00022679"/>
    </source>
</evidence>
<dbReference type="CDD" id="cd03801">
    <property type="entry name" value="GT4_PimA-like"/>
    <property type="match status" value="1"/>
</dbReference>
<evidence type="ECO:0000256" key="2">
    <source>
        <dbReference type="ARBA" id="ARBA00022676"/>
    </source>
</evidence>
<dbReference type="PANTHER" id="PTHR45947">
    <property type="entry name" value="SULFOQUINOVOSYL TRANSFERASE SQD2"/>
    <property type="match status" value="1"/>
</dbReference>
<evidence type="ECO:0000256" key="1">
    <source>
        <dbReference type="ARBA" id="ARBA00021292"/>
    </source>
</evidence>
<proteinExistence type="predicted"/>
<dbReference type="EMBL" id="FUKR01000070">
    <property type="protein sequence ID" value="SJN40410.1"/>
    <property type="molecule type" value="Genomic_DNA"/>
</dbReference>
<keyword evidence="6" id="KW-1185">Reference proteome</keyword>